<organism evidence="18 19">
    <name type="scientific">Myxococcus landrumensis</name>
    <dbReference type="NCBI Taxonomy" id="2813577"/>
    <lineage>
        <taxon>Bacteria</taxon>
        <taxon>Pseudomonadati</taxon>
        <taxon>Myxococcota</taxon>
        <taxon>Myxococcia</taxon>
        <taxon>Myxococcales</taxon>
        <taxon>Cystobacterineae</taxon>
        <taxon>Myxococcaceae</taxon>
        <taxon>Myxococcus</taxon>
    </lineage>
</organism>
<comment type="cofactor">
    <cofactor evidence="1">
        <name>FAD</name>
        <dbReference type="ChEBI" id="CHEBI:57692"/>
    </cofactor>
</comment>
<evidence type="ECO:0000256" key="11">
    <source>
        <dbReference type="ARBA" id="ARBA00038856"/>
    </source>
</evidence>
<keyword evidence="6" id="KW-0560">Oxidoreductase</keyword>
<keyword evidence="9" id="KW-0753">Steroid metabolism</keyword>
<dbReference type="InterPro" id="IPR036188">
    <property type="entry name" value="FAD/NAD-bd_sf"/>
</dbReference>
<keyword evidence="3" id="KW-0153">Cholesterol metabolism</keyword>
<keyword evidence="7" id="KW-0443">Lipid metabolism</keyword>
<name>A0ABX7N9B1_9BACT</name>
<evidence type="ECO:0000256" key="6">
    <source>
        <dbReference type="ARBA" id="ARBA00023002"/>
    </source>
</evidence>
<keyword evidence="5" id="KW-0274">FAD</keyword>
<protein>
    <recommendedName>
        <fullName evidence="14">Cholesterol oxidase</fullName>
        <ecNumber evidence="13">1.1.3.6</ecNumber>
        <ecNumber evidence="11">5.3.3.1</ecNumber>
    </recommendedName>
    <alternativeName>
        <fullName evidence="15">Cholesterol isomerase</fullName>
    </alternativeName>
</protein>
<dbReference type="SUPFAM" id="SSF51905">
    <property type="entry name" value="FAD/NAD(P)-binding domain"/>
    <property type="match status" value="1"/>
</dbReference>
<evidence type="ECO:0000256" key="14">
    <source>
        <dbReference type="ARBA" id="ARBA00049744"/>
    </source>
</evidence>
<dbReference type="EC" id="1.1.3.6" evidence="13"/>
<dbReference type="Pfam" id="PF05199">
    <property type="entry name" value="GMC_oxred_C"/>
    <property type="match status" value="1"/>
</dbReference>
<evidence type="ECO:0000256" key="2">
    <source>
        <dbReference type="ARBA" id="ARBA00010790"/>
    </source>
</evidence>
<evidence type="ECO:0000256" key="9">
    <source>
        <dbReference type="ARBA" id="ARBA00023221"/>
    </source>
</evidence>
<evidence type="ECO:0000256" key="5">
    <source>
        <dbReference type="ARBA" id="ARBA00022827"/>
    </source>
</evidence>
<evidence type="ECO:0000256" key="10">
    <source>
        <dbReference type="ARBA" id="ARBA00023235"/>
    </source>
</evidence>
<dbReference type="InterPro" id="IPR007867">
    <property type="entry name" value="GMC_OxRtase_C"/>
</dbReference>
<keyword evidence="4" id="KW-0285">Flavoprotein</keyword>
<evidence type="ECO:0000313" key="19">
    <source>
        <dbReference type="Proteomes" id="UP000663090"/>
    </source>
</evidence>
<proteinExistence type="inferred from homology"/>
<evidence type="ECO:0000256" key="8">
    <source>
        <dbReference type="ARBA" id="ARBA00023166"/>
    </source>
</evidence>
<dbReference type="EC" id="5.3.3.1" evidence="11"/>
<evidence type="ECO:0000256" key="12">
    <source>
        <dbReference type="ARBA" id="ARBA00049645"/>
    </source>
</evidence>
<evidence type="ECO:0000256" key="13">
    <source>
        <dbReference type="ARBA" id="ARBA00049723"/>
    </source>
</evidence>
<dbReference type="InterPro" id="IPR052542">
    <property type="entry name" value="Cholesterol_Oxidase"/>
</dbReference>
<dbReference type="Gene3D" id="3.50.50.60">
    <property type="entry name" value="FAD/NAD(P)-binding domain"/>
    <property type="match status" value="3"/>
</dbReference>
<keyword evidence="19" id="KW-1185">Reference proteome</keyword>
<feature type="domain" description="Glucose-methanol-choline oxidoreductase C-terminal" evidence="17">
    <location>
        <begin position="438"/>
        <end position="512"/>
    </location>
</feature>
<dbReference type="Pfam" id="PF00732">
    <property type="entry name" value="GMC_oxred_N"/>
    <property type="match status" value="1"/>
</dbReference>
<feature type="domain" description="Glucose-methanol-choline oxidoreductase N-terminal" evidence="16">
    <location>
        <begin position="180"/>
        <end position="271"/>
    </location>
</feature>
<dbReference type="RefSeq" id="WP_206716021.1">
    <property type="nucleotide sequence ID" value="NZ_CP071091.1"/>
</dbReference>
<evidence type="ECO:0000256" key="3">
    <source>
        <dbReference type="ARBA" id="ARBA00022548"/>
    </source>
</evidence>
<comment type="pathway">
    <text evidence="12">Steroid metabolism; cholesterol degradation.</text>
</comment>
<sequence>MDCDWLIIGSGFGGSVSALRLTEKGYRVVMLEKGRRLRAADFPKTNWNLKRWLWMPWLGWRGLFKMTFFRHVTVLSGVGVGGGSLVYANTLPVPKDDFFEATSWGHLAPWKQELSEHYLTARRMLGATVNPLTTETDRVLEQVGQDMGRTDFQPTTVAVYFGEPGVTVKDPYFGGEGPDRTGCIACGGCMLGCRHGAKNTLDRNYLYLAEKRGLSLHADTEATWVRPLPGGGYEVEARQGSGWLPRRKLRIRARNVIFAGGVLGTLDLLLRLKEHPDGLPHLSERLGDSVRTNSEALIGIVSGRKELDLSKGIAIGSILHTDERSHLEPVRYPEGSGFFRLLMAPQVRGARMLSRVARLVGLLVRHPLRFLKAWFVPNFAQRTVILLYMRTLEGHLRMQRGRGWTTGLRKGLQTGLQEGPAPTANMPEAFDLAHRVSEKLDGYPMTMVSETVLGIPTTAHILGGCCMGDSAETGVIDPRHRVFGYEGLYVVDGSAISANPGVNPSLTITALAERAMAFIPHAREVGEEAPSGEMAPLKHANR</sequence>
<evidence type="ECO:0000259" key="17">
    <source>
        <dbReference type="Pfam" id="PF05199"/>
    </source>
</evidence>
<keyword evidence="8" id="KW-1207">Sterol metabolism</keyword>
<reference evidence="18 19" key="1">
    <citation type="submission" date="2021-02" db="EMBL/GenBank/DDBJ databases">
        <title>De Novo genome assembly of isolated myxobacteria.</title>
        <authorList>
            <person name="Stevens D.C."/>
        </authorList>
    </citation>
    <scope>NUCLEOTIDE SEQUENCE [LARGE SCALE GENOMIC DNA]</scope>
    <source>
        <strain evidence="18 19">SCHIC003</strain>
    </source>
</reference>
<evidence type="ECO:0000256" key="1">
    <source>
        <dbReference type="ARBA" id="ARBA00001974"/>
    </source>
</evidence>
<gene>
    <name evidence="18" type="ORF">JY572_38995</name>
</gene>
<evidence type="ECO:0000259" key="16">
    <source>
        <dbReference type="Pfam" id="PF00732"/>
    </source>
</evidence>
<dbReference type="Proteomes" id="UP000663090">
    <property type="component" value="Chromosome"/>
</dbReference>
<evidence type="ECO:0000313" key="18">
    <source>
        <dbReference type="EMBL" id="QSQ14230.1"/>
    </source>
</evidence>
<comment type="similarity">
    <text evidence="2">Belongs to the GMC oxidoreductase family.</text>
</comment>
<evidence type="ECO:0000256" key="4">
    <source>
        <dbReference type="ARBA" id="ARBA00022630"/>
    </source>
</evidence>
<evidence type="ECO:0000256" key="7">
    <source>
        <dbReference type="ARBA" id="ARBA00023098"/>
    </source>
</evidence>
<accession>A0ABX7N9B1</accession>
<dbReference type="EMBL" id="CP071091">
    <property type="protein sequence ID" value="QSQ14230.1"/>
    <property type="molecule type" value="Genomic_DNA"/>
</dbReference>
<dbReference type="Pfam" id="PF13450">
    <property type="entry name" value="NAD_binding_8"/>
    <property type="match status" value="1"/>
</dbReference>
<dbReference type="PANTHER" id="PTHR47470">
    <property type="entry name" value="CHOLESTEROL OXIDASE"/>
    <property type="match status" value="1"/>
</dbReference>
<evidence type="ECO:0000256" key="15">
    <source>
        <dbReference type="ARBA" id="ARBA00049778"/>
    </source>
</evidence>
<dbReference type="InterPro" id="IPR000172">
    <property type="entry name" value="GMC_OxRdtase_N"/>
</dbReference>
<dbReference type="PANTHER" id="PTHR47470:SF1">
    <property type="entry name" value="FAD-DEPENDENT OXIDOREDUCTASE 2 FAD BINDING DOMAIN-CONTAINING PROTEIN"/>
    <property type="match status" value="1"/>
</dbReference>
<keyword evidence="10" id="KW-0413">Isomerase</keyword>